<feature type="domain" description="DUF7507" evidence="4">
    <location>
        <begin position="517"/>
        <end position="619"/>
    </location>
</feature>
<protein>
    <recommendedName>
        <fullName evidence="8">DUF11 domain-containing protein</fullName>
    </recommendedName>
</protein>
<keyword evidence="3" id="KW-0732">Signal</keyword>
<dbReference type="PANTHER" id="PTHR34819">
    <property type="entry name" value="LARGE CYSTEINE-RICH PERIPLASMIC PROTEIN OMCB"/>
    <property type="match status" value="1"/>
</dbReference>
<feature type="chain" id="PRO_5047434593" description="DUF11 domain-containing protein" evidence="3">
    <location>
        <begin position="31"/>
        <end position="1242"/>
    </location>
</feature>
<feature type="domain" description="DUF7507" evidence="4">
    <location>
        <begin position="634"/>
        <end position="729"/>
    </location>
</feature>
<dbReference type="InterPro" id="IPR013783">
    <property type="entry name" value="Ig-like_fold"/>
</dbReference>
<dbReference type="InterPro" id="IPR047589">
    <property type="entry name" value="DUF11_rpt"/>
</dbReference>
<feature type="compositionally biased region" description="Polar residues" evidence="1">
    <location>
        <begin position="1064"/>
        <end position="1075"/>
    </location>
</feature>
<feature type="domain" description="DUF7933" evidence="5">
    <location>
        <begin position="280"/>
        <end position="385"/>
    </location>
</feature>
<evidence type="ECO:0000256" key="3">
    <source>
        <dbReference type="SAM" id="SignalP"/>
    </source>
</evidence>
<organism evidence="6 7">
    <name type="scientific">Luedemannella helvata</name>
    <dbReference type="NCBI Taxonomy" id="349315"/>
    <lineage>
        <taxon>Bacteria</taxon>
        <taxon>Bacillati</taxon>
        <taxon>Actinomycetota</taxon>
        <taxon>Actinomycetes</taxon>
        <taxon>Micromonosporales</taxon>
        <taxon>Micromonosporaceae</taxon>
        <taxon>Luedemannella</taxon>
    </lineage>
</organism>
<feature type="signal peptide" evidence="3">
    <location>
        <begin position="1"/>
        <end position="30"/>
    </location>
</feature>
<dbReference type="InterPro" id="IPR057693">
    <property type="entry name" value="DUF7933"/>
</dbReference>
<feature type="domain" description="DUF7507" evidence="4">
    <location>
        <begin position="1095"/>
        <end position="1192"/>
    </location>
</feature>
<dbReference type="Proteomes" id="UP001500655">
    <property type="component" value="Unassembled WGS sequence"/>
</dbReference>
<dbReference type="Pfam" id="PF25564">
    <property type="entry name" value="DUF7933"/>
    <property type="match status" value="1"/>
</dbReference>
<evidence type="ECO:0000313" key="6">
    <source>
        <dbReference type="EMBL" id="GAA1754779.1"/>
    </source>
</evidence>
<gene>
    <name evidence="6" type="ORF">GCM10009681_27470</name>
</gene>
<dbReference type="EMBL" id="BAAALS010000011">
    <property type="protein sequence ID" value="GAA1754779.1"/>
    <property type="molecule type" value="Genomic_DNA"/>
</dbReference>
<accession>A0ABN2KFK2</accession>
<evidence type="ECO:0000313" key="7">
    <source>
        <dbReference type="Proteomes" id="UP001500655"/>
    </source>
</evidence>
<sequence>MVRRRRNDRRRIRWALIAVAVAATQAPALWMDTAPAVAAAGTPGVPQPPVVVFHEDFENTTTTVPLLLTSYVGTDDETYTANQAWLTNCNGMIVNYSMTVRPANCTGGPQGLRALRSMAYALGNLSRAANSATNNALSAYTDTGGDVAVNPGAGLIQLQTKESIPLSGTGKRYLTTAIDVSSVNCPVNAPRLQFSLLSGATVYPVGGEINSCTDPRGRPEVVPNPDSPDATTAVRVGTYTSSGAIPFVGSSVDIRLVNNEGLGLGNDAALDNIVLYDVTPQLDKAFSPTTVTAGQSATLTFTITNTSDLLAKPDWSFTDALPTGMTVTTTPATTTCTNGDVTAVAGGTSVSVSGDLDDQQVSCTVTVHVTAPAGHYVDGKANVTTEGLRPPANTEIDFVPVITLRKSGTLNGSGDNGGPDVGDPVTYTFVVTNPASNGVTLSNVAVNDPRVGPVSCPATPLPAGQSATCTATYTLTQDDIDAGEINNTASATADAPEGVTDPGPATDAAIVPLAPASAITLTKSVQPTIAARAGDEVEYSYLVTNTGNVTLHAISVADTAFSGTGTPPTITCPVTSLAPDVSTTCTATYTVTQADADAGQVTNTAVASGTPPSGPAVTSAPDHITLTIPRSAGLGLTKTAGQPTDANGDGRIDAGDTVSYEFLVTNTGNVTLTNVAIDDPTVGTVTCPTTTIVPNTPVTCTATYTLKQEDLDAGRVDNIATVTANAPEGVTDPGPATDGGFVLLTPAPAITMVKSVQPTTADEAGDEVQYSYVVTNTGNVTLNPVSVADTVFSGTGTPPTVTCPVTSLAPTVSTTCTASYTITQADVDAGQVTNTAIGSGAPPTGPATTSLPDNATVSIDRNAALILTKTALQSADENASGRVDAGDTITFSFLVTNTGNVTLSNITIDDLTVGAVTCPTTPIAPDMSLTCTGTYTLTQDDINNGKVENTATATATAPEGATDPEPDSDSETTPITQAPAITLVKTANRTGLTAGDTVTFTFTTSNTGNVTLTDVRVDETAFHGAGTPSALSCDHAAPVTLQPGEALVCTATYRVAQADVDTGQIGNEATATGTPPSGPDVSDSAGVKIPQTARPALTIRKRASVQDTGIRYEFVVANTGTVTLTGVAVRDPLLAGAGIAVTCPTTPLSPGQAMTCRAEAPYVVTDADVAAGQVRNTAVATGIEPVGDTVTSPPGTLSTPVAAPVLPVTGQPVWRFVAAALLLLVAGTTLLVAAHATRPGRV</sequence>
<dbReference type="InterPro" id="IPR051172">
    <property type="entry name" value="Chlamydia_OmcB"/>
</dbReference>
<dbReference type="NCBIfam" id="TIGR01451">
    <property type="entry name" value="B_ant_repeat"/>
    <property type="match status" value="4"/>
</dbReference>
<feature type="transmembrane region" description="Helical" evidence="2">
    <location>
        <begin position="1213"/>
        <end position="1234"/>
    </location>
</feature>
<evidence type="ECO:0000256" key="1">
    <source>
        <dbReference type="SAM" id="MobiDB-lite"/>
    </source>
</evidence>
<reference evidence="6 7" key="1">
    <citation type="journal article" date="2019" name="Int. J. Syst. Evol. Microbiol.">
        <title>The Global Catalogue of Microorganisms (GCM) 10K type strain sequencing project: providing services to taxonomists for standard genome sequencing and annotation.</title>
        <authorList>
            <consortium name="The Broad Institute Genomics Platform"/>
            <consortium name="The Broad Institute Genome Sequencing Center for Infectious Disease"/>
            <person name="Wu L."/>
            <person name="Ma J."/>
        </authorList>
    </citation>
    <scope>NUCLEOTIDE SEQUENCE [LARGE SCALE GENOMIC DNA]</scope>
    <source>
        <strain evidence="6 7">JCM 13249</strain>
    </source>
</reference>
<feature type="region of interest" description="Disordered" evidence="1">
    <location>
        <begin position="953"/>
        <end position="974"/>
    </location>
</feature>
<dbReference type="Gene3D" id="2.60.40.10">
    <property type="entry name" value="Immunoglobulins"/>
    <property type="match status" value="1"/>
</dbReference>
<proteinExistence type="predicted"/>
<feature type="domain" description="DUF7507" evidence="4">
    <location>
        <begin position="864"/>
        <end position="962"/>
    </location>
</feature>
<feature type="domain" description="DUF7507" evidence="4">
    <location>
        <begin position="400"/>
        <end position="498"/>
    </location>
</feature>
<evidence type="ECO:0008006" key="8">
    <source>
        <dbReference type="Google" id="ProtNLM"/>
    </source>
</evidence>
<feature type="domain" description="DUF7507" evidence="4">
    <location>
        <begin position="978"/>
        <end position="1083"/>
    </location>
</feature>
<keyword evidence="7" id="KW-1185">Reference proteome</keyword>
<keyword evidence="2" id="KW-1133">Transmembrane helix</keyword>
<dbReference type="Pfam" id="PF24346">
    <property type="entry name" value="DUF7507"/>
    <property type="match status" value="7"/>
</dbReference>
<dbReference type="InterPro" id="IPR055354">
    <property type="entry name" value="DUF7507"/>
</dbReference>
<feature type="domain" description="DUF7507" evidence="4">
    <location>
        <begin position="747"/>
        <end position="850"/>
    </location>
</feature>
<keyword evidence="2" id="KW-0812">Transmembrane</keyword>
<evidence type="ECO:0000259" key="4">
    <source>
        <dbReference type="Pfam" id="PF24346"/>
    </source>
</evidence>
<feature type="region of interest" description="Disordered" evidence="1">
    <location>
        <begin position="1064"/>
        <end position="1086"/>
    </location>
</feature>
<dbReference type="PANTHER" id="PTHR34819:SF3">
    <property type="entry name" value="CELL SURFACE PROTEIN"/>
    <property type="match status" value="1"/>
</dbReference>
<name>A0ABN2KFK2_9ACTN</name>
<evidence type="ECO:0000259" key="5">
    <source>
        <dbReference type="Pfam" id="PF25564"/>
    </source>
</evidence>
<keyword evidence="2" id="KW-0472">Membrane</keyword>
<comment type="caution">
    <text evidence="6">The sequence shown here is derived from an EMBL/GenBank/DDBJ whole genome shotgun (WGS) entry which is preliminary data.</text>
</comment>
<evidence type="ECO:0000256" key="2">
    <source>
        <dbReference type="SAM" id="Phobius"/>
    </source>
</evidence>